<dbReference type="EMBL" id="JABUMX010000005">
    <property type="protein sequence ID" value="NTS33402.1"/>
    <property type="molecule type" value="Genomic_DNA"/>
</dbReference>
<dbReference type="SMART" id="SM01134">
    <property type="entry name" value="DeoRC"/>
    <property type="match status" value="1"/>
</dbReference>
<evidence type="ECO:0000259" key="2">
    <source>
        <dbReference type="Pfam" id="PF00455"/>
    </source>
</evidence>
<dbReference type="Pfam" id="PF00455">
    <property type="entry name" value="DeoRC"/>
    <property type="match status" value="1"/>
</dbReference>
<name>A0A849VTU7_9HYPH</name>
<feature type="domain" description="DeoR-like transcriptional repressor C-terminal sensor" evidence="2">
    <location>
        <begin position="1"/>
        <end position="143"/>
    </location>
</feature>
<sequence>MIPSRSSVSFGIGTTPEFVARAMLNHEDLTVITNNVNVAVTLSANPSNRIIMPGGVMRLPDLDFLGPHVEEMYRNYRVDFAVFGVGGIDPDGTFVDFDRPEVLVRAAMLQNCRTSILVADTSKFGRLAPARGGSLADPDMIVLNALPDVAVTPLLADSTIAAKLRLANEDSK</sequence>
<dbReference type="PANTHER" id="PTHR30363">
    <property type="entry name" value="HTH-TYPE TRANSCRIPTIONAL REGULATOR SRLR-RELATED"/>
    <property type="match status" value="1"/>
</dbReference>
<protein>
    <recommendedName>
        <fullName evidence="2">DeoR-like transcriptional repressor C-terminal sensor domain-containing protein</fullName>
    </recommendedName>
</protein>
<dbReference type="InterPro" id="IPR037171">
    <property type="entry name" value="NagB/RpiA_transferase-like"/>
</dbReference>
<dbReference type="Proteomes" id="UP000550508">
    <property type="component" value="Unassembled WGS sequence"/>
</dbReference>
<proteinExistence type="predicted"/>
<dbReference type="RefSeq" id="WP_174208412.1">
    <property type="nucleotide sequence ID" value="NZ_JABUMX010000005.1"/>
</dbReference>
<keyword evidence="4" id="KW-1185">Reference proteome</keyword>
<dbReference type="Gene3D" id="3.40.50.1360">
    <property type="match status" value="1"/>
</dbReference>
<dbReference type="SUPFAM" id="SSF100950">
    <property type="entry name" value="NagB/RpiA/CoA transferase-like"/>
    <property type="match status" value="1"/>
</dbReference>
<evidence type="ECO:0000313" key="3">
    <source>
        <dbReference type="EMBL" id="NTS33402.1"/>
    </source>
</evidence>
<reference evidence="3 4" key="1">
    <citation type="submission" date="2020-05" db="EMBL/GenBank/DDBJ databases">
        <authorList>
            <person name="Kim M.K."/>
        </authorList>
    </citation>
    <scope>NUCLEOTIDE SEQUENCE [LARGE SCALE GENOMIC DNA]</scope>
    <source>
        <strain evidence="3 4">BT25</strain>
    </source>
</reference>
<dbReference type="InterPro" id="IPR014036">
    <property type="entry name" value="DeoR-like_C"/>
</dbReference>
<evidence type="ECO:0000313" key="4">
    <source>
        <dbReference type="Proteomes" id="UP000550508"/>
    </source>
</evidence>
<accession>A0A849VTU7</accession>
<dbReference type="PANTHER" id="PTHR30363:SF4">
    <property type="entry name" value="GLYCEROL-3-PHOSPHATE REGULON REPRESSOR"/>
    <property type="match status" value="1"/>
</dbReference>
<organism evidence="3 4">
    <name type="scientific">Phyllobacterium pellucidum</name>
    <dbReference type="NCBI Taxonomy" id="2740464"/>
    <lineage>
        <taxon>Bacteria</taxon>
        <taxon>Pseudomonadati</taxon>
        <taxon>Pseudomonadota</taxon>
        <taxon>Alphaproteobacteria</taxon>
        <taxon>Hyphomicrobiales</taxon>
        <taxon>Phyllobacteriaceae</taxon>
        <taxon>Phyllobacterium</taxon>
    </lineage>
</organism>
<dbReference type="AlphaFoldDB" id="A0A849VTU7"/>
<keyword evidence="1" id="KW-0678">Repressor</keyword>
<gene>
    <name evidence="3" type="ORF">HQ945_19280</name>
</gene>
<dbReference type="InterPro" id="IPR050313">
    <property type="entry name" value="Carb_Metab_HTH_regulators"/>
</dbReference>
<comment type="caution">
    <text evidence="3">The sequence shown here is derived from an EMBL/GenBank/DDBJ whole genome shotgun (WGS) entry which is preliminary data.</text>
</comment>
<evidence type="ECO:0000256" key="1">
    <source>
        <dbReference type="ARBA" id="ARBA00022491"/>
    </source>
</evidence>